<evidence type="ECO:0000256" key="3">
    <source>
        <dbReference type="ARBA" id="ARBA00023002"/>
    </source>
</evidence>
<dbReference type="SMART" id="SM00822">
    <property type="entry name" value="PKS_KR"/>
    <property type="match status" value="1"/>
</dbReference>
<dbReference type="FunFam" id="3.40.50.720:FF:000281">
    <property type="entry name" value="Uncharacterized oxidoreductase YIR035C"/>
    <property type="match status" value="1"/>
</dbReference>
<feature type="domain" description="Ketoreductase" evidence="4">
    <location>
        <begin position="5"/>
        <end position="208"/>
    </location>
</feature>
<gene>
    <name evidence="5" type="ORF">AUEXF2481DRAFT_43401</name>
</gene>
<evidence type="ECO:0000313" key="6">
    <source>
        <dbReference type="Proteomes" id="UP000030641"/>
    </source>
</evidence>
<name>A0A074Y2H6_AURSE</name>
<dbReference type="SUPFAM" id="SSF51735">
    <property type="entry name" value="NAD(P)-binding Rossmann-fold domains"/>
    <property type="match status" value="1"/>
</dbReference>
<dbReference type="Proteomes" id="UP000030641">
    <property type="component" value="Unassembled WGS sequence"/>
</dbReference>
<dbReference type="FunCoup" id="A0A074Y2H6">
    <property type="interactions" value="121"/>
</dbReference>
<keyword evidence="3" id="KW-0560">Oxidoreductase</keyword>
<reference evidence="5 6" key="1">
    <citation type="journal article" date="2014" name="BMC Genomics">
        <title>Genome sequencing of four Aureobasidium pullulans varieties: biotechnological potential, stress tolerance, and description of new species.</title>
        <authorList>
            <person name="Gostin Ar C."/>
            <person name="Ohm R.A."/>
            <person name="Kogej T."/>
            <person name="Sonjak S."/>
            <person name="Turk M."/>
            <person name="Zajc J."/>
            <person name="Zalar P."/>
            <person name="Grube M."/>
            <person name="Sun H."/>
            <person name="Han J."/>
            <person name="Sharma A."/>
            <person name="Chiniquy J."/>
            <person name="Ngan C.Y."/>
            <person name="Lipzen A."/>
            <person name="Barry K."/>
            <person name="Grigoriev I.V."/>
            <person name="Gunde-Cimerman N."/>
        </authorList>
    </citation>
    <scope>NUCLEOTIDE SEQUENCE [LARGE SCALE GENOMIC DNA]</scope>
    <source>
        <strain evidence="5 6">EXF-2481</strain>
    </source>
</reference>
<dbReference type="InterPro" id="IPR057326">
    <property type="entry name" value="KR_dom"/>
</dbReference>
<keyword evidence="2" id="KW-0521">NADP</keyword>
<evidence type="ECO:0000259" key="4">
    <source>
        <dbReference type="SMART" id="SM00822"/>
    </source>
</evidence>
<comment type="similarity">
    <text evidence="1">Belongs to the short-chain dehydrogenases/reductases (SDR) family.</text>
</comment>
<dbReference type="Pfam" id="PF00106">
    <property type="entry name" value="adh_short"/>
    <property type="match status" value="1"/>
</dbReference>
<dbReference type="OMA" id="SHVDEWR"/>
<dbReference type="HOGENOM" id="CLU_010194_2_11_1"/>
<dbReference type="AlphaFoldDB" id="A0A074Y2H6"/>
<evidence type="ECO:0000313" key="5">
    <source>
        <dbReference type="EMBL" id="KEQ92003.1"/>
    </source>
</evidence>
<dbReference type="PANTHER" id="PTHR43008:SF8">
    <property type="entry name" value="BENZIL REDUCTASE ((S)-BENZOIN FORMING) IRC24"/>
    <property type="match status" value="1"/>
</dbReference>
<dbReference type="RefSeq" id="XP_013340508.1">
    <property type="nucleotide sequence ID" value="XM_013485054.1"/>
</dbReference>
<keyword evidence="6" id="KW-1185">Reference proteome</keyword>
<dbReference type="OrthoDB" id="153074at2759"/>
<dbReference type="InterPro" id="IPR036291">
    <property type="entry name" value="NAD(P)-bd_dom_sf"/>
</dbReference>
<dbReference type="PANTHER" id="PTHR43008">
    <property type="entry name" value="BENZIL REDUCTASE"/>
    <property type="match status" value="1"/>
</dbReference>
<dbReference type="STRING" id="1043005.A0A074Y2H6"/>
<dbReference type="Gene3D" id="3.40.50.720">
    <property type="entry name" value="NAD(P)-binding Rossmann-like Domain"/>
    <property type="match status" value="1"/>
</dbReference>
<evidence type="ECO:0000256" key="2">
    <source>
        <dbReference type="ARBA" id="ARBA00022857"/>
    </source>
</evidence>
<accession>A0A074Y2H6</accession>
<sequence length="253" mass="27137">MSASKVVILTGASRGIGLAIAHYLLKQSCRVVTVARSREPMEKLSEQYPGQVEVLAGDLSDLSLGQRAADLAKSKWQRLDSVIVNHGILDPVKRVANVEAEEWRSLFDVNVFSAIALVKASLPALRESKGSIILCSSGAAAGAYSTWGAYGASKAVLNHLAMTLAVEEPDVTTLSIRPGVVDTDMQVSIRDVHNNSMDAKDAAKFKELKETGGLLKPEQPGHVMAKLALDAPKDLNGKFLSWNDEKLAAFQEG</sequence>
<dbReference type="GeneID" id="25367401"/>
<dbReference type="CDD" id="cd05367">
    <property type="entry name" value="SPR-like_SDR_c"/>
    <property type="match status" value="1"/>
</dbReference>
<dbReference type="EMBL" id="KL584773">
    <property type="protein sequence ID" value="KEQ92003.1"/>
    <property type="molecule type" value="Genomic_DNA"/>
</dbReference>
<dbReference type="GO" id="GO:0050664">
    <property type="term" value="F:oxidoreductase activity, acting on NAD(P)H, oxygen as acceptor"/>
    <property type="evidence" value="ECO:0007669"/>
    <property type="project" value="TreeGrafter"/>
</dbReference>
<dbReference type="InterPro" id="IPR002347">
    <property type="entry name" value="SDR_fam"/>
</dbReference>
<dbReference type="InParanoid" id="A0A074Y2H6"/>
<proteinExistence type="inferred from homology"/>
<evidence type="ECO:0000256" key="1">
    <source>
        <dbReference type="ARBA" id="ARBA00006484"/>
    </source>
</evidence>
<dbReference type="PRINTS" id="PR00081">
    <property type="entry name" value="GDHRDH"/>
</dbReference>
<protein>
    <recommendedName>
        <fullName evidence="4">Ketoreductase domain-containing protein</fullName>
    </recommendedName>
</protein>
<organism evidence="5 6">
    <name type="scientific">Aureobasidium subglaciale (strain EXF-2481)</name>
    <name type="common">Aureobasidium pullulans var. subglaciale</name>
    <dbReference type="NCBI Taxonomy" id="1043005"/>
    <lineage>
        <taxon>Eukaryota</taxon>
        <taxon>Fungi</taxon>
        <taxon>Dikarya</taxon>
        <taxon>Ascomycota</taxon>
        <taxon>Pezizomycotina</taxon>
        <taxon>Dothideomycetes</taxon>
        <taxon>Dothideomycetidae</taxon>
        <taxon>Dothideales</taxon>
        <taxon>Saccotheciaceae</taxon>
        <taxon>Aureobasidium</taxon>
    </lineage>
</organism>